<keyword evidence="3" id="KW-1185">Reference proteome</keyword>
<evidence type="ECO:0000256" key="1">
    <source>
        <dbReference type="SAM" id="MobiDB-lite"/>
    </source>
</evidence>
<feature type="compositionally biased region" description="Low complexity" evidence="1">
    <location>
        <begin position="14"/>
        <end position="34"/>
    </location>
</feature>
<protein>
    <submittedName>
        <fullName evidence="2">Uncharacterized protein</fullName>
    </submittedName>
</protein>
<accession>A0AAV2DFZ9</accession>
<dbReference type="Proteomes" id="UP001497516">
    <property type="component" value="Chromosome 2"/>
</dbReference>
<feature type="compositionally biased region" description="Polar residues" evidence="1">
    <location>
        <begin position="57"/>
        <end position="78"/>
    </location>
</feature>
<gene>
    <name evidence="2" type="ORF">LTRI10_LOCUS14141</name>
</gene>
<feature type="compositionally biased region" description="Polar residues" evidence="1">
    <location>
        <begin position="191"/>
        <end position="214"/>
    </location>
</feature>
<sequence length="214" mass="22757">MPNMEKTEKKKKATMSTPAPAPTASPSQNSPSPSRQLNEKGLLGPGPQASAGLLSLDPSSSYAQSEMPTKTNKASGSGPSLEGIKTRTVYGPDGKSVTIVDVPCPEPPPQRKFDPDAPLSSLRIKKKRNPSGQTKQGISVATTTKALQIWSPKKDKNNKPRDKLVSLTLQEIEAWSLTTRSQSTAHEKVPTETTAPTGATRMPSSDSNTLAKDP</sequence>
<dbReference type="AlphaFoldDB" id="A0AAV2DFZ9"/>
<dbReference type="EMBL" id="OZ034815">
    <property type="protein sequence ID" value="CAL1372118.1"/>
    <property type="molecule type" value="Genomic_DNA"/>
</dbReference>
<name>A0AAV2DFZ9_9ROSI</name>
<evidence type="ECO:0000313" key="2">
    <source>
        <dbReference type="EMBL" id="CAL1372118.1"/>
    </source>
</evidence>
<reference evidence="2 3" key="1">
    <citation type="submission" date="2024-04" db="EMBL/GenBank/DDBJ databases">
        <authorList>
            <person name="Fracassetti M."/>
        </authorList>
    </citation>
    <scope>NUCLEOTIDE SEQUENCE [LARGE SCALE GENOMIC DNA]</scope>
</reference>
<feature type="region of interest" description="Disordered" evidence="1">
    <location>
        <begin position="178"/>
        <end position="214"/>
    </location>
</feature>
<feature type="region of interest" description="Disordered" evidence="1">
    <location>
        <begin position="1"/>
        <end position="140"/>
    </location>
</feature>
<feature type="compositionally biased region" description="Polar residues" evidence="1">
    <location>
        <begin position="130"/>
        <end position="140"/>
    </location>
</feature>
<evidence type="ECO:0000313" key="3">
    <source>
        <dbReference type="Proteomes" id="UP001497516"/>
    </source>
</evidence>
<organism evidence="2 3">
    <name type="scientific">Linum trigynum</name>
    <dbReference type="NCBI Taxonomy" id="586398"/>
    <lineage>
        <taxon>Eukaryota</taxon>
        <taxon>Viridiplantae</taxon>
        <taxon>Streptophyta</taxon>
        <taxon>Embryophyta</taxon>
        <taxon>Tracheophyta</taxon>
        <taxon>Spermatophyta</taxon>
        <taxon>Magnoliopsida</taxon>
        <taxon>eudicotyledons</taxon>
        <taxon>Gunneridae</taxon>
        <taxon>Pentapetalae</taxon>
        <taxon>rosids</taxon>
        <taxon>fabids</taxon>
        <taxon>Malpighiales</taxon>
        <taxon>Linaceae</taxon>
        <taxon>Linum</taxon>
    </lineage>
</organism>
<proteinExistence type="predicted"/>